<evidence type="ECO:0000313" key="2">
    <source>
        <dbReference type="EMBL" id="KAK7168744.1"/>
    </source>
</evidence>
<organism evidence="2 3">
    <name type="scientific">Phoxinus phoxinus</name>
    <name type="common">Eurasian minnow</name>
    <dbReference type="NCBI Taxonomy" id="58324"/>
    <lineage>
        <taxon>Eukaryota</taxon>
        <taxon>Metazoa</taxon>
        <taxon>Chordata</taxon>
        <taxon>Craniata</taxon>
        <taxon>Vertebrata</taxon>
        <taxon>Euteleostomi</taxon>
        <taxon>Actinopterygii</taxon>
        <taxon>Neopterygii</taxon>
        <taxon>Teleostei</taxon>
        <taxon>Ostariophysi</taxon>
        <taxon>Cypriniformes</taxon>
        <taxon>Leuciscidae</taxon>
        <taxon>Phoxininae</taxon>
        <taxon>Phoxinus</taxon>
    </lineage>
</organism>
<accession>A0AAN9HEV5</accession>
<sequence length="89" mass="10034">MGNSSCKRRKKKLESAEDNGNQRATAVDTRTEDVLYASIDHTTINPERPIRDMEDTDCDYAVVKLPEKTTDMAKQKSSEDCSDDYVLMG</sequence>
<gene>
    <name evidence="2" type="ORF">R3I93_004905</name>
</gene>
<evidence type="ECO:0000313" key="3">
    <source>
        <dbReference type="Proteomes" id="UP001364617"/>
    </source>
</evidence>
<keyword evidence="3" id="KW-1185">Reference proteome</keyword>
<proteinExistence type="predicted"/>
<comment type="caution">
    <text evidence="2">The sequence shown here is derived from an EMBL/GenBank/DDBJ whole genome shotgun (WGS) entry which is preliminary data.</text>
</comment>
<reference evidence="2 3" key="1">
    <citation type="submission" date="2024-02" db="EMBL/GenBank/DDBJ databases">
        <title>Chromosome-level genome assembly of the Eurasian Minnow (Phoxinus phoxinus).</title>
        <authorList>
            <person name="Oriowo T.O."/>
            <person name="Martin S."/>
            <person name="Stange M."/>
            <person name="Chrysostomakis Y."/>
            <person name="Brown T."/>
            <person name="Winkler S."/>
            <person name="Kukowka S."/>
            <person name="Myers E.W."/>
            <person name="Bohne A."/>
        </authorList>
    </citation>
    <scope>NUCLEOTIDE SEQUENCE [LARGE SCALE GENOMIC DNA]</scope>
    <source>
        <strain evidence="2">ZFMK-TIS-60720</strain>
        <tissue evidence="2">Whole Organism</tissue>
    </source>
</reference>
<dbReference type="EMBL" id="JAYKXH010000005">
    <property type="protein sequence ID" value="KAK7168744.1"/>
    <property type="molecule type" value="Genomic_DNA"/>
</dbReference>
<protein>
    <submittedName>
        <fullName evidence="2">Uncharacterized protein</fullName>
    </submittedName>
</protein>
<evidence type="ECO:0000256" key="1">
    <source>
        <dbReference type="SAM" id="MobiDB-lite"/>
    </source>
</evidence>
<dbReference type="Proteomes" id="UP001364617">
    <property type="component" value="Unassembled WGS sequence"/>
</dbReference>
<dbReference type="AlphaFoldDB" id="A0AAN9HEV5"/>
<feature type="region of interest" description="Disordered" evidence="1">
    <location>
        <begin position="1"/>
        <end position="28"/>
    </location>
</feature>
<name>A0AAN9HEV5_9TELE</name>
<feature type="compositionally biased region" description="Basic residues" evidence="1">
    <location>
        <begin position="1"/>
        <end position="12"/>
    </location>
</feature>